<evidence type="ECO:0000259" key="1">
    <source>
        <dbReference type="Pfam" id="PF04073"/>
    </source>
</evidence>
<dbReference type="InterPro" id="IPR036754">
    <property type="entry name" value="YbaK/aa-tRNA-synt-asso_dom_sf"/>
</dbReference>
<keyword evidence="2" id="KW-0436">Ligase</keyword>
<reference evidence="3" key="1">
    <citation type="submission" date="2015-02" db="EMBL/GenBank/DDBJ databases">
        <title>Pyrococcus kukulkanii sp. nov., a novel hyperthermophilic archaeon isolated from a deep-sea hydrothermal vent at the Guaymas Basin.</title>
        <authorList>
            <person name="Oger P.M."/>
            <person name="Callac N."/>
            <person name="Jebbar M."/>
            <person name="Godfroy A."/>
        </authorList>
    </citation>
    <scope>NUCLEOTIDE SEQUENCE [LARGE SCALE GENOMIC DNA]</scope>
    <source>
        <strain evidence="3">NCB100</strain>
    </source>
</reference>
<dbReference type="GO" id="GO:0004812">
    <property type="term" value="F:aminoacyl-tRNA ligase activity"/>
    <property type="evidence" value="ECO:0007669"/>
    <property type="project" value="UniProtKB-KW"/>
</dbReference>
<dbReference type="EMBL" id="CP010835">
    <property type="protein sequence ID" value="AMM54811.1"/>
    <property type="molecule type" value="Genomic_DNA"/>
</dbReference>
<dbReference type="Proteomes" id="UP000070587">
    <property type="component" value="Chromosome"/>
</dbReference>
<dbReference type="InterPro" id="IPR007214">
    <property type="entry name" value="YbaK/aa-tRNA-synth-assoc-dom"/>
</dbReference>
<name>A0A127BBU8_9EURY</name>
<gene>
    <name evidence="2" type="ORF">TQ32_10160</name>
</gene>
<dbReference type="SUPFAM" id="SSF55826">
    <property type="entry name" value="YbaK/ProRS associated domain"/>
    <property type="match status" value="1"/>
</dbReference>
<evidence type="ECO:0000313" key="2">
    <source>
        <dbReference type="EMBL" id="AMM54811.1"/>
    </source>
</evidence>
<organism evidence="2 3">
    <name type="scientific">Pyrococcus kukulkanii</name>
    <dbReference type="NCBI Taxonomy" id="1609559"/>
    <lineage>
        <taxon>Archaea</taxon>
        <taxon>Methanobacteriati</taxon>
        <taxon>Methanobacteriota</taxon>
        <taxon>Thermococci</taxon>
        <taxon>Thermococcales</taxon>
        <taxon>Thermococcaceae</taxon>
        <taxon>Pyrococcus</taxon>
    </lineage>
</organism>
<dbReference type="Gene3D" id="3.90.960.10">
    <property type="entry name" value="YbaK/aminoacyl-tRNA synthetase-associated domain"/>
    <property type="match status" value="1"/>
</dbReference>
<dbReference type="PANTHER" id="PTHR30411">
    <property type="entry name" value="CYTOPLASMIC PROTEIN"/>
    <property type="match status" value="1"/>
</dbReference>
<accession>A0A127BBU8</accession>
<dbReference type="PATRIC" id="fig|1609559.3.peg.2097"/>
<protein>
    <submittedName>
        <fullName evidence="2">Prolyl-tRNA synthetase</fullName>
    </submittedName>
</protein>
<reference evidence="2 3" key="2">
    <citation type="journal article" date="2016" name="Int. J. Syst. Evol. Microbiol.">
        <title>Pyrococcus kukulkanii sp. nov., a hyperthermophilic, piezophilic archaeon isolated from a deep-sea hydrothermal vent.</title>
        <authorList>
            <person name="Callac N."/>
            <person name="Oger P."/>
            <person name="Lesongeur F."/>
            <person name="Rattray J.E."/>
            <person name="Vannier P."/>
            <person name="Michoud G."/>
            <person name="Beauverger M."/>
            <person name="Gayet N."/>
            <person name="Rouxel O."/>
            <person name="Jebbar M."/>
            <person name="Godfroy A."/>
        </authorList>
    </citation>
    <scope>NUCLEOTIDE SEQUENCE [LARGE SCALE GENOMIC DNA]</scope>
    <source>
        <strain evidence="2 3">NCB100</strain>
    </source>
</reference>
<dbReference type="RefSeq" id="WP_068324247.1">
    <property type="nucleotide sequence ID" value="NZ_CP010835.1"/>
</dbReference>
<dbReference type="STRING" id="1609559.TQ32_10160"/>
<dbReference type="AlphaFoldDB" id="A0A127BBU8"/>
<dbReference type="GeneID" id="28492207"/>
<dbReference type="PANTHER" id="PTHR30411:SF1">
    <property type="entry name" value="CYTOPLASMIC PROTEIN"/>
    <property type="match status" value="1"/>
</dbReference>
<proteinExistence type="predicted"/>
<evidence type="ECO:0000313" key="3">
    <source>
        <dbReference type="Proteomes" id="UP000070587"/>
    </source>
</evidence>
<dbReference type="OrthoDB" id="27691at2157"/>
<dbReference type="Pfam" id="PF04073">
    <property type="entry name" value="tRNA_edit"/>
    <property type="match status" value="1"/>
</dbReference>
<dbReference type="KEGG" id="pyc:TQ32_10160"/>
<sequence length="144" mass="15521">MGVEEVVESLGGVIIDVGRPVKTVAQAVKATGVSPRQVIKSLVLISEKGSILAIVDGESKVSLEKVKQHFGEVRLATPEEVREITGFEVGGVPPVGINIKTVVDPRVLENEFVIGGGGRIDKLCKLDPRKIVKYQKAEIIEIRE</sequence>
<feature type="domain" description="YbaK/aminoacyl-tRNA synthetase-associated" evidence="1">
    <location>
        <begin position="20"/>
        <end position="133"/>
    </location>
</feature>
<dbReference type="GO" id="GO:0002161">
    <property type="term" value="F:aminoacyl-tRNA deacylase activity"/>
    <property type="evidence" value="ECO:0007669"/>
    <property type="project" value="InterPro"/>
</dbReference>
<keyword evidence="2" id="KW-0030">Aminoacyl-tRNA synthetase</keyword>